<dbReference type="AlphaFoldDB" id="A0A7Y9J6A3"/>
<evidence type="ECO:0000313" key="1">
    <source>
        <dbReference type="EMBL" id="NYD37072.1"/>
    </source>
</evidence>
<sequence>MAERAVARWAAVTGLDDVRRAVSWLAVVTVDSLDLAGQGLAALWLTRRSSGARQPQLEQRAA</sequence>
<evidence type="ECO:0000313" key="2">
    <source>
        <dbReference type="Proteomes" id="UP000535890"/>
    </source>
</evidence>
<gene>
    <name evidence="1" type="ORF">BJ983_003174</name>
</gene>
<reference evidence="1 2" key="1">
    <citation type="submission" date="2020-07" db="EMBL/GenBank/DDBJ databases">
        <title>Sequencing the genomes of 1000 actinobacteria strains.</title>
        <authorList>
            <person name="Klenk H.-P."/>
        </authorList>
    </citation>
    <scope>NUCLEOTIDE SEQUENCE [LARGE SCALE GENOMIC DNA]</scope>
    <source>
        <strain evidence="1 2">DSM 45772</strain>
    </source>
</reference>
<dbReference type="RefSeq" id="WP_179794657.1">
    <property type="nucleotide sequence ID" value="NZ_BAABHP010000014.1"/>
</dbReference>
<protein>
    <submittedName>
        <fullName evidence="1">Uncharacterized protein</fullName>
    </submittedName>
</protein>
<name>A0A7Y9J6A3_9PSEU</name>
<keyword evidence="2" id="KW-1185">Reference proteome</keyword>
<comment type="caution">
    <text evidence="1">The sequence shown here is derived from an EMBL/GenBank/DDBJ whole genome shotgun (WGS) entry which is preliminary data.</text>
</comment>
<proteinExistence type="predicted"/>
<accession>A0A7Y9J6A3</accession>
<organism evidence="1 2">
    <name type="scientific">Actinomycetospora corticicola</name>
    <dbReference type="NCBI Taxonomy" id="663602"/>
    <lineage>
        <taxon>Bacteria</taxon>
        <taxon>Bacillati</taxon>
        <taxon>Actinomycetota</taxon>
        <taxon>Actinomycetes</taxon>
        <taxon>Pseudonocardiales</taxon>
        <taxon>Pseudonocardiaceae</taxon>
        <taxon>Actinomycetospora</taxon>
    </lineage>
</organism>
<dbReference type="EMBL" id="JACCBN010000001">
    <property type="protein sequence ID" value="NYD37072.1"/>
    <property type="molecule type" value="Genomic_DNA"/>
</dbReference>
<dbReference type="Proteomes" id="UP000535890">
    <property type="component" value="Unassembled WGS sequence"/>
</dbReference>